<name>A0A7X1EAE9_9BACT</name>
<keyword evidence="8" id="KW-1185">Reference proteome</keyword>
<dbReference type="Pfam" id="PF00158">
    <property type="entry name" value="Sigma54_activat"/>
    <property type="match status" value="1"/>
</dbReference>
<dbReference type="EMBL" id="JACHVC010000012">
    <property type="protein sequence ID" value="MBC2606712.1"/>
    <property type="molecule type" value="Genomic_DNA"/>
</dbReference>
<evidence type="ECO:0000313" key="8">
    <source>
        <dbReference type="Proteomes" id="UP000526501"/>
    </source>
</evidence>
<comment type="caution">
    <text evidence="7">The sequence shown here is derived from an EMBL/GenBank/DDBJ whole genome shotgun (WGS) entry which is preliminary data.</text>
</comment>
<dbReference type="Gene3D" id="1.10.10.60">
    <property type="entry name" value="Homeodomain-like"/>
    <property type="match status" value="1"/>
</dbReference>
<proteinExistence type="predicted"/>
<sequence length="628" mass="69262">MTMISSTALSRVRQKFLADGNIEAGIVSAPILRSWKRCSNVGLVSEETPSSQVLTASELRNAMERDETLLRLSRPEIEGLYANAKATGSIIILTDRDGLILDTIGDAGFSEKAARVSLQPGVSWGETSNGTNAIGTAIMERGPVAVHGSEHYFDKQSILSCAAAPILSPFGDLIGVLDISGHARTLHTHAEGLIRLSVNQIEHRLFERDFDRFRILRFHTDAAMVGTVREGLLAFEGDVLAAANRRGLASLGLDWEAIGRKKFGELFSSKVSPSNEDSVIRSREGQRFHGRIRETGRAHKTSVFFSQTPVQRPIVRSVEPYFDEDTGLALKRAVRLTDGNVPVLIHGETGTGKEIFARAIHGLCARKNKPFVAVNCAALPESLIESELFGYEEGAYTGARKKGSLGLLREAHGGVLFLDEIGDMPISMQARLLRALQEREVRPLGSSKSVPVDFCLLCATHRNLRELSQSGSFRSDLYYRIAQYTVSLKPVRDLSNRRNILDVFWRQLGGRERSVVLDEKVRDSLVSYDWPGNFREFVSALQALLVLAESGEILSVDALPAHLRQVAEEYSENGNSKREPGAQKSLKCLTKDLMQKTLDECSGNVSQAARKLGVNRSTLYRRLKFADN</sequence>
<dbReference type="Pfam" id="PF02954">
    <property type="entry name" value="HTH_8"/>
    <property type="match status" value="1"/>
</dbReference>
<keyword evidence="1" id="KW-0547">Nucleotide-binding</keyword>
<dbReference type="InterPro" id="IPR027417">
    <property type="entry name" value="P-loop_NTPase"/>
</dbReference>
<dbReference type="FunFam" id="3.40.50.300:FF:000006">
    <property type="entry name" value="DNA-binding transcriptional regulator NtrC"/>
    <property type="match status" value="1"/>
</dbReference>
<dbReference type="CDD" id="cd00009">
    <property type="entry name" value="AAA"/>
    <property type="match status" value="1"/>
</dbReference>
<keyword evidence="3" id="KW-0805">Transcription regulation</keyword>
<feature type="domain" description="Sigma-54 factor interaction" evidence="6">
    <location>
        <begin position="330"/>
        <end position="546"/>
    </location>
</feature>
<evidence type="ECO:0000256" key="3">
    <source>
        <dbReference type="ARBA" id="ARBA00023015"/>
    </source>
</evidence>
<dbReference type="InterPro" id="IPR002078">
    <property type="entry name" value="Sigma_54_int"/>
</dbReference>
<dbReference type="PANTHER" id="PTHR32071">
    <property type="entry name" value="TRANSCRIPTIONAL REGULATORY PROTEIN"/>
    <property type="match status" value="1"/>
</dbReference>
<dbReference type="PANTHER" id="PTHR32071:SF77">
    <property type="entry name" value="TRANSCRIPTIONAL REGULATORY PROTEIN"/>
    <property type="match status" value="1"/>
</dbReference>
<evidence type="ECO:0000256" key="2">
    <source>
        <dbReference type="ARBA" id="ARBA00022840"/>
    </source>
</evidence>
<dbReference type="AlphaFoldDB" id="A0A7X1EAE9"/>
<dbReference type="InterPro" id="IPR002197">
    <property type="entry name" value="HTH_Fis"/>
</dbReference>
<evidence type="ECO:0000313" key="7">
    <source>
        <dbReference type="EMBL" id="MBC2606712.1"/>
    </source>
</evidence>
<evidence type="ECO:0000256" key="4">
    <source>
        <dbReference type="ARBA" id="ARBA00023125"/>
    </source>
</evidence>
<dbReference type="Pfam" id="PF01590">
    <property type="entry name" value="GAF"/>
    <property type="match status" value="1"/>
</dbReference>
<accession>A0A7X1EAE9</accession>
<gene>
    <name evidence="7" type="ORF">H5P27_11730</name>
</gene>
<dbReference type="PRINTS" id="PR01590">
    <property type="entry name" value="HTHFIS"/>
</dbReference>
<dbReference type="PROSITE" id="PS00675">
    <property type="entry name" value="SIGMA54_INTERACT_1"/>
    <property type="match status" value="1"/>
</dbReference>
<dbReference type="Gene3D" id="3.30.450.40">
    <property type="match status" value="1"/>
</dbReference>
<dbReference type="GO" id="GO:0005524">
    <property type="term" value="F:ATP binding"/>
    <property type="evidence" value="ECO:0007669"/>
    <property type="project" value="UniProtKB-KW"/>
</dbReference>
<dbReference type="SUPFAM" id="SSF52540">
    <property type="entry name" value="P-loop containing nucleoside triphosphate hydrolases"/>
    <property type="match status" value="1"/>
</dbReference>
<evidence type="ECO:0000256" key="5">
    <source>
        <dbReference type="ARBA" id="ARBA00023163"/>
    </source>
</evidence>
<dbReference type="InterPro" id="IPR029016">
    <property type="entry name" value="GAF-like_dom_sf"/>
</dbReference>
<evidence type="ECO:0000256" key="1">
    <source>
        <dbReference type="ARBA" id="ARBA00022741"/>
    </source>
</evidence>
<organism evidence="7 8">
    <name type="scientific">Pelagicoccus albus</name>
    <dbReference type="NCBI Taxonomy" id="415222"/>
    <lineage>
        <taxon>Bacteria</taxon>
        <taxon>Pseudomonadati</taxon>
        <taxon>Verrucomicrobiota</taxon>
        <taxon>Opitutia</taxon>
        <taxon>Puniceicoccales</taxon>
        <taxon>Pelagicoccaceae</taxon>
        <taxon>Pelagicoccus</taxon>
    </lineage>
</organism>
<dbReference type="InterPro" id="IPR003593">
    <property type="entry name" value="AAA+_ATPase"/>
</dbReference>
<dbReference type="Proteomes" id="UP000526501">
    <property type="component" value="Unassembled WGS sequence"/>
</dbReference>
<dbReference type="InterPro" id="IPR025662">
    <property type="entry name" value="Sigma_54_int_dom_ATP-bd_1"/>
</dbReference>
<dbReference type="SMART" id="SM00382">
    <property type="entry name" value="AAA"/>
    <property type="match status" value="1"/>
</dbReference>
<dbReference type="InterPro" id="IPR009057">
    <property type="entry name" value="Homeodomain-like_sf"/>
</dbReference>
<dbReference type="SUPFAM" id="SSF46689">
    <property type="entry name" value="Homeodomain-like"/>
    <property type="match status" value="1"/>
</dbReference>
<dbReference type="Gene3D" id="1.10.8.60">
    <property type="match status" value="1"/>
</dbReference>
<dbReference type="Gene3D" id="3.40.50.300">
    <property type="entry name" value="P-loop containing nucleotide triphosphate hydrolases"/>
    <property type="match status" value="1"/>
</dbReference>
<dbReference type="GO" id="GO:0043565">
    <property type="term" value="F:sequence-specific DNA binding"/>
    <property type="evidence" value="ECO:0007669"/>
    <property type="project" value="InterPro"/>
</dbReference>
<dbReference type="Pfam" id="PF25601">
    <property type="entry name" value="AAA_lid_14"/>
    <property type="match status" value="1"/>
</dbReference>
<dbReference type="GO" id="GO:0006355">
    <property type="term" value="P:regulation of DNA-templated transcription"/>
    <property type="evidence" value="ECO:0007669"/>
    <property type="project" value="InterPro"/>
</dbReference>
<protein>
    <submittedName>
        <fullName evidence="7">Sigma-54-dependent Fis family transcriptional regulator</fullName>
    </submittedName>
</protein>
<dbReference type="PROSITE" id="PS50045">
    <property type="entry name" value="SIGMA54_INTERACT_4"/>
    <property type="match status" value="1"/>
</dbReference>
<evidence type="ECO:0000259" key="6">
    <source>
        <dbReference type="PROSITE" id="PS50045"/>
    </source>
</evidence>
<keyword evidence="5" id="KW-0804">Transcription</keyword>
<dbReference type="InterPro" id="IPR058031">
    <property type="entry name" value="AAA_lid_NorR"/>
</dbReference>
<reference evidence="7 8" key="1">
    <citation type="submission" date="2020-07" db="EMBL/GenBank/DDBJ databases">
        <authorList>
            <person name="Feng X."/>
        </authorList>
    </citation>
    <scope>NUCLEOTIDE SEQUENCE [LARGE SCALE GENOMIC DNA]</scope>
    <source>
        <strain evidence="7 8">JCM23202</strain>
    </source>
</reference>
<keyword evidence="4" id="KW-0238">DNA-binding</keyword>
<keyword evidence="2" id="KW-0067">ATP-binding</keyword>
<dbReference type="InterPro" id="IPR003018">
    <property type="entry name" value="GAF"/>
</dbReference>